<dbReference type="RefSeq" id="WP_011188619.1">
    <property type="nucleotide sequence ID" value="NC_006138.1"/>
</dbReference>
<dbReference type="InterPro" id="IPR025245">
    <property type="entry name" value="DUF4197"/>
</dbReference>
<proteinExistence type="predicted"/>
<evidence type="ECO:0008006" key="4">
    <source>
        <dbReference type="Google" id="ProtNLM"/>
    </source>
</evidence>
<dbReference type="Pfam" id="PF13852">
    <property type="entry name" value="DUF4197"/>
    <property type="match status" value="1"/>
</dbReference>
<gene>
    <name evidence="2" type="ordered locus">DP1378</name>
</gene>
<dbReference type="AlphaFoldDB" id="Q6ANG7"/>
<evidence type="ECO:0000256" key="1">
    <source>
        <dbReference type="SAM" id="SignalP"/>
    </source>
</evidence>
<dbReference type="OrthoDB" id="9789685at2"/>
<accession>Q6ANG7</accession>
<dbReference type="HOGENOM" id="CLU_085032_0_0_7"/>
<dbReference type="EMBL" id="CR522870">
    <property type="protein sequence ID" value="CAG36107.1"/>
    <property type="molecule type" value="Genomic_DNA"/>
</dbReference>
<protein>
    <recommendedName>
        <fullName evidence="4">DUF4197 domain-containing protein</fullName>
    </recommendedName>
</protein>
<sequence length="246" mass="27409">MKNYKMVSLLVLLFPLVASQASATESWFDKGMDMLKSVEKTTAAKPSVGEMDLAFKQALRLGAEKVVKQLGQSNGFNADPAIHIPLPKELNTVKSVLNKIGMSPLLDDLELRLNRAAEAATPKAQKLFLQSISEMTFDDIKTIYNGPKDSATRYFQRKMSPELSRQMQPIVEKSLAQAGAMQAFDRVVGEYQNLPFVPDVKANLTDYVVQEGMDGIFYYISQEEIAIRENPLKQTTALLQKVFGPQ</sequence>
<feature type="signal peptide" evidence="1">
    <location>
        <begin position="1"/>
        <end position="23"/>
    </location>
</feature>
<evidence type="ECO:0000313" key="3">
    <source>
        <dbReference type="Proteomes" id="UP000000602"/>
    </source>
</evidence>
<name>Q6ANG7_DESPS</name>
<feature type="chain" id="PRO_5004270440" description="DUF4197 domain-containing protein" evidence="1">
    <location>
        <begin position="24"/>
        <end position="246"/>
    </location>
</feature>
<organism evidence="2 3">
    <name type="scientific">Desulfotalea psychrophila (strain LSv54 / DSM 12343)</name>
    <dbReference type="NCBI Taxonomy" id="177439"/>
    <lineage>
        <taxon>Bacteria</taxon>
        <taxon>Pseudomonadati</taxon>
        <taxon>Thermodesulfobacteriota</taxon>
        <taxon>Desulfobulbia</taxon>
        <taxon>Desulfobulbales</taxon>
        <taxon>Desulfocapsaceae</taxon>
        <taxon>Desulfotalea</taxon>
    </lineage>
</organism>
<reference evidence="3" key="1">
    <citation type="journal article" date="2004" name="Environ. Microbiol.">
        <title>The genome of Desulfotalea psychrophila, a sulfate-reducing bacterium from permanently cold Arctic sediments.</title>
        <authorList>
            <person name="Rabus R."/>
            <person name="Ruepp A."/>
            <person name="Frickey T."/>
            <person name="Rattei T."/>
            <person name="Fartmann B."/>
            <person name="Stark M."/>
            <person name="Bauer M."/>
            <person name="Zibat A."/>
            <person name="Lombardot T."/>
            <person name="Becker I."/>
            <person name="Amann J."/>
            <person name="Gellner K."/>
            <person name="Teeling H."/>
            <person name="Leuschner W.D."/>
            <person name="Gloeckner F.-O."/>
            <person name="Lupas A.N."/>
            <person name="Amann R."/>
            <person name="Klenk H.-P."/>
        </authorList>
    </citation>
    <scope>NUCLEOTIDE SEQUENCE [LARGE SCALE GENOMIC DNA]</scope>
    <source>
        <strain evidence="3">DSM 12343 / LSv54</strain>
    </source>
</reference>
<dbReference type="eggNOG" id="ENOG502Z7PK">
    <property type="taxonomic scope" value="Bacteria"/>
</dbReference>
<evidence type="ECO:0000313" key="2">
    <source>
        <dbReference type="EMBL" id="CAG36107.1"/>
    </source>
</evidence>
<keyword evidence="3" id="KW-1185">Reference proteome</keyword>
<dbReference type="Proteomes" id="UP000000602">
    <property type="component" value="Chromosome"/>
</dbReference>
<keyword evidence="1" id="KW-0732">Signal</keyword>
<dbReference type="KEGG" id="dps:DP1378"/>
<dbReference type="STRING" id="177439.DP1378"/>